<sequence length="1080" mass="118290">MKQSLFLAALMLLIPLLTISTNINEQINHTYSMSELVDVSDDELSLEQQSALVGARVSTGNWLHHVGGIGADQGTIARVGVNGDLYIGGNVCHGAGTCSAIFGSTTIYANNDLFIAKLGTDGAWKWVLQTSGTNSNNYAYLSDLEVDPYGNVYISGWYNGNKDFGTISKSAWNNNDGFVARIADNGNWSWVESMRDYDNGYARGIALDSNQNVYVIGESYLYKNNGNYAQTYFTDSSSSSAGTISSDCYSWRYNVWLVKYSVAGMYDWVDRISDSCSNRYAVDVIADSNDSVIVTGKFDGQLSMQGMTTTSAGGWDIFLAKVNSTHSWKWLTHGGGLSEDRPEKLAIDSNDNIIVTGYNYNHASFGTTIILANSGGFVVKALGNGTWDWGTRISPNSHVIEDVAVHSNDNLTVVGSQYITHLNSTGSQQWYESNSQSLYSISLDTNETAYITGHFSGSKTFENFNLVSNGSDDLLIWKWDRDRDGDSIPDRLDNCGDYANGNQDDYDADGPGDVCDADDDNDGFLDVFDNCPQGDMNWTSNSSTDRDNDGCQDSGEDNDDDDDGVIDNLDMCHPTGLLNWTSSPTTDHDGDGCNDVSEDLDDDNDGTQDTLDLCFNGEINWVTNATSDHDSDGCRDLTEDLDDDNDGIFDEFDDCQIGDIGWASNSTTDHDNDGCQDLLEDLDDDGDSALDSVDLCPRGVLNWIRYISADYDDDGCRDSDEDADDDNDNVTDHSDLCYLGEKNWTSSLLTDNDGDGCRDLTEDVDDDNDGITDVNDFCPQGDIGWTSGRVTDHDSDGCLDATEDSDDDGDGVPDTQDSCDKGMLGWVSNGGSDYDGDGCLDATEDGDDDGDGIIDYLDPCPYGEENCATSGTGGNVTIINQYPENSSTNNTEPTQIIQNTTYINNTYIFVNNTYENETFQNNTNLNQTINEGNILNETNDEPQANPSSETESIIEMSWVPLIVIILMVLLLFVQALQLVKKPLTPVGPPESLLAEQKMFDDVDYTTEVIKSSDDFSITKKEEPLSSDNVQSTPESTTPPKVVENPIISDGFEWVEWPDGSGQNHFREVGSTDEWQSWPIE</sequence>
<dbReference type="PANTHER" id="PTHR10199">
    <property type="entry name" value="THROMBOSPONDIN"/>
    <property type="match status" value="1"/>
</dbReference>
<evidence type="ECO:0000256" key="4">
    <source>
        <dbReference type="SAM" id="Phobius"/>
    </source>
</evidence>
<feature type="region of interest" description="Disordered" evidence="3">
    <location>
        <begin position="788"/>
        <end position="824"/>
    </location>
</feature>
<keyword evidence="4" id="KW-1133">Transmembrane helix</keyword>
<evidence type="ECO:0000256" key="1">
    <source>
        <dbReference type="ARBA" id="ARBA00022729"/>
    </source>
</evidence>
<dbReference type="EMBL" id="KF901162">
    <property type="protein sequence ID" value="AIF20351.1"/>
    <property type="molecule type" value="Genomic_DNA"/>
</dbReference>
<feature type="transmembrane region" description="Helical" evidence="4">
    <location>
        <begin position="958"/>
        <end position="979"/>
    </location>
</feature>
<dbReference type="InterPro" id="IPR028974">
    <property type="entry name" value="TSP_type-3_rpt"/>
</dbReference>
<feature type="region of interest" description="Disordered" evidence="3">
    <location>
        <begin position="494"/>
        <end position="519"/>
    </location>
</feature>
<feature type="compositionally biased region" description="Acidic residues" evidence="3">
    <location>
        <begin position="801"/>
        <end position="811"/>
    </location>
</feature>
<feature type="region of interest" description="Disordered" evidence="3">
    <location>
        <begin position="1059"/>
        <end position="1080"/>
    </location>
</feature>
<feature type="compositionally biased region" description="Polar residues" evidence="3">
    <location>
        <begin position="1025"/>
        <end position="1038"/>
    </location>
</feature>
<keyword evidence="4" id="KW-0812">Transmembrane</keyword>
<name>A0A075HVI3_9EURY</name>
<dbReference type="Gene3D" id="4.10.1080.10">
    <property type="entry name" value="TSP type-3 repeat"/>
    <property type="match status" value="3"/>
</dbReference>
<dbReference type="PANTHER" id="PTHR10199:SF119">
    <property type="entry name" value="RE20510P"/>
    <property type="match status" value="1"/>
</dbReference>
<evidence type="ECO:0000313" key="5">
    <source>
        <dbReference type="EMBL" id="AIF20351.1"/>
    </source>
</evidence>
<dbReference type="GO" id="GO:0005509">
    <property type="term" value="F:calcium ion binding"/>
    <property type="evidence" value="ECO:0007669"/>
    <property type="project" value="InterPro"/>
</dbReference>
<dbReference type="AlphaFoldDB" id="A0A075HVI3"/>
<protein>
    <submittedName>
        <fullName evidence="5">Putative cell surface protein</fullName>
    </submittedName>
</protein>
<evidence type="ECO:0000256" key="3">
    <source>
        <dbReference type="SAM" id="MobiDB-lite"/>
    </source>
</evidence>
<organism evidence="5">
    <name type="scientific">uncultured marine group II/III euryarchaeote KM3_89_E01</name>
    <dbReference type="NCBI Taxonomy" id="1456538"/>
    <lineage>
        <taxon>Archaea</taxon>
        <taxon>Methanobacteriati</taxon>
        <taxon>Methanobacteriota</taxon>
        <taxon>environmental samples</taxon>
    </lineage>
</organism>
<reference evidence="5" key="1">
    <citation type="journal article" date="2014" name="Genome Biol. Evol.">
        <title>Pangenome evidence for extensive interdomain horizontal transfer affecting lineage core and shell genes in uncultured planktonic thaumarchaeota and euryarchaeota.</title>
        <authorList>
            <person name="Deschamps P."/>
            <person name="Zivanovic Y."/>
            <person name="Moreira D."/>
            <person name="Rodriguez-Valera F."/>
            <person name="Lopez-Garcia P."/>
        </authorList>
    </citation>
    <scope>NUCLEOTIDE SEQUENCE</scope>
</reference>
<dbReference type="SUPFAM" id="SSF103647">
    <property type="entry name" value="TSP type-3 repeat"/>
    <property type="match status" value="1"/>
</dbReference>
<feature type="region of interest" description="Disordered" evidence="3">
    <location>
        <begin position="1019"/>
        <end position="1042"/>
    </location>
</feature>
<feature type="compositionally biased region" description="Acidic residues" evidence="3">
    <location>
        <begin position="554"/>
        <end position="564"/>
    </location>
</feature>
<keyword evidence="2" id="KW-0106">Calcium</keyword>
<dbReference type="InterPro" id="IPR003367">
    <property type="entry name" value="Thrombospondin_3-like_rpt"/>
</dbReference>
<keyword evidence="4" id="KW-0472">Membrane</keyword>
<proteinExistence type="predicted"/>
<keyword evidence="1" id="KW-0732">Signal</keyword>
<feature type="region of interest" description="Disordered" evidence="3">
    <location>
        <begin position="535"/>
        <end position="564"/>
    </location>
</feature>
<accession>A0A075HVI3</accession>
<feature type="compositionally biased region" description="Acidic residues" evidence="3">
    <location>
        <begin position="504"/>
        <end position="519"/>
    </location>
</feature>
<dbReference type="GO" id="GO:0007155">
    <property type="term" value="P:cell adhesion"/>
    <property type="evidence" value="ECO:0007669"/>
    <property type="project" value="InterPro"/>
</dbReference>
<evidence type="ECO:0000256" key="2">
    <source>
        <dbReference type="ARBA" id="ARBA00022837"/>
    </source>
</evidence>
<dbReference type="Pfam" id="PF02412">
    <property type="entry name" value="TSP_3"/>
    <property type="match status" value="2"/>
</dbReference>